<dbReference type="GO" id="GO:0000082">
    <property type="term" value="P:G1/S transition of mitotic cell cycle"/>
    <property type="evidence" value="ECO:0007669"/>
    <property type="project" value="TreeGrafter"/>
</dbReference>
<dbReference type="InterPro" id="IPR042652">
    <property type="entry name" value="CACUL1"/>
</dbReference>
<dbReference type="PANTHER" id="PTHR46636:SF1">
    <property type="entry name" value="CDK2-ASSOCIATED AND CULLIN DOMAIN-CONTAINING PROTEIN 1"/>
    <property type="match status" value="1"/>
</dbReference>
<dbReference type="AlphaFoldDB" id="A0AAN8WTB2"/>
<dbReference type="GO" id="GO:0019901">
    <property type="term" value="F:protein kinase binding"/>
    <property type="evidence" value="ECO:0007669"/>
    <property type="project" value="TreeGrafter"/>
</dbReference>
<organism evidence="1 2">
    <name type="scientific">Halocaridina rubra</name>
    <name type="common">Hawaiian red shrimp</name>
    <dbReference type="NCBI Taxonomy" id="373956"/>
    <lineage>
        <taxon>Eukaryota</taxon>
        <taxon>Metazoa</taxon>
        <taxon>Ecdysozoa</taxon>
        <taxon>Arthropoda</taxon>
        <taxon>Crustacea</taxon>
        <taxon>Multicrustacea</taxon>
        <taxon>Malacostraca</taxon>
        <taxon>Eumalacostraca</taxon>
        <taxon>Eucarida</taxon>
        <taxon>Decapoda</taxon>
        <taxon>Pleocyemata</taxon>
        <taxon>Caridea</taxon>
        <taxon>Atyoidea</taxon>
        <taxon>Atyidae</taxon>
        <taxon>Halocaridina</taxon>
    </lineage>
</organism>
<feature type="non-terminal residue" evidence="1">
    <location>
        <position position="79"/>
    </location>
</feature>
<evidence type="ECO:0000313" key="2">
    <source>
        <dbReference type="Proteomes" id="UP001381693"/>
    </source>
</evidence>
<proteinExistence type="predicted"/>
<reference evidence="1 2" key="1">
    <citation type="submission" date="2023-11" db="EMBL/GenBank/DDBJ databases">
        <title>Halocaridina rubra genome assembly.</title>
        <authorList>
            <person name="Smith C."/>
        </authorList>
    </citation>
    <scope>NUCLEOTIDE SEQUENCE [LARGE SCALE GENOMIC DNA]</scope>
    <source>
        <strain evidence="1">EP-1</strain>
        <tissue evidence="1">Whole</tissue>
    </source>
</reference>
<accession>A0AAN8WTB2</accession>
<dbReference type="Gene3D" id="1.20.1310.10">
    <property type="entry name" value="Cullin Repeats"/>
    <property type="match status" value="1"/>
</dbReference>
<sequence>MLSMTDEEYMNTYWPQLRNAIDKLLEGPPLAPHNGPVVQFEPMYSAAYKCVCQQYSESLYRDLMSHIHKAFLNIASEMQ</sequence>
<keyword evidence="2" id="KW-1185">Reference proteome</keyword>
<dbReference type="Proteomes" id="UP001381693">
    <property type="component" value="Unassembled WGS sequence"/>
</dbReference>
<dbReference type="SUPFAM" id="SSF74788">
    <property type="entry name" value="Cullin repeat-like"/>
    <property type="match status" value="1"/>
</dbReference>
<protein>
    <submittedName>
        <fullName evidence="1">CDK2-associated and cullin domain-containing protein 1</fullName>
    </submittedName>
</protein>
<dbReference type="EMBL" id="JAXCGZ010019647">
    <property type="protein sequence ID" value="KAK7065915.1"/>
    <property type="molecule type" value="Genomic_DNA"/>
</dbReference>
<evidence type="ECO:0000313" key="1">
    <source>
        <dbReference type="EMBL" id="KAK7065915.1"/>
    </source>
</evidence>
<name>A0AAN8WTB2_HALRR</name>
<dbReference type="PANTHER" id="PTHR46636">
    <property type="entry name" value="CDK2-ASSOCIATED AND CULLIN DOMAIN-CONTAINING PROTEIN 1"/>
    <property type="match status" value="1"/>
</dbReference>
<dbReference type="InterPro" id="IPR016159">
    <property type="entry name" value="Cullin_repeat-like_dom_sf"/>
</dbReference>
<gene>
    <name evidence="1" type="primary">CACUL1</name>
    <name evidence="1" type="ORF">SK128_023158</name>
</gene>
<comment type="caution">
    <text evidence="1">The sequence shown here is derived from an EMBL/GenBank/DDBJ whole genome shotgun (WGS) entry which is preliminary data.</text>
</comment>